<keyword evidence="8" id="KW-1185">Reference proteome</keyword>
<protein>
    <recommendedName>
        <fullName evidence="2">Splicing factor Cactin</fullName>
    </recommendedName>
</protein>
<feature type="compositionally biased region" description="Basic and acidic residues" evidence="4">
    <location>
        <begin position="92"/>
        <end position="101"/>
    </location>
</feature>
<evidence type="ECO:0000259" key="5">
    <source>
        <dbReference type="Pfam" id="PF09732"/>
    </source>
</evidence>
<feature type="compositionally biased region" description="Basic residues" evidence="4">
    <location>
        <begin position="22"/>
        <end position="45"/>
    </location>
</feature>
<comment type="caution">
    <text evidence="7">The sequence shown here is derived from an EMBL/GenBank/DDBJ whole genome shotgun (WGS) entry which is preliminary data.</text>
</comment>
<dbReference type="GO" id="GO:0005737">
    <property type="term" value="C:cytoplasm"/>
    <property type="evidence" value="ECO:0007669"/>
    <property type="project" value="TreeGrafter"/>
</dbReference>
<gene>
    <name evidence="7" type="primary">Cactin</name>
    <name evidence="7" type="ORF">LEILUT_R14407</name>
</gene>
<accession>A0A7L1ZCY8</accession>
<evidence type="ECO:0000256" key="3">
    <source>
        <dbReference type="SAM" id="Coils"/>
    </source>
</evidence>
<comment type="similarity">
    <text evidence="1">Belongs to the CACTIN family.</text>
</comment>
<dbReference type="Pfam" id="PF09732">
    <property type="entry name" value="CactinC_cactus"/>
    <property type="match status" value="1"/>
</dbReference>
<feature type="coiled-coil region" evidence="3">
    <location>
        <begin position="231"/>
        <end position="269"/>
    </location>
</feature>
<dbReference type="PANTHER" id="PTHR21737">
    <property type="entry name" value="POLYGLUTAMINE BINDING PROTEIN 1/MARVEL MEMBRANE-ASSOCIATING DOMAIN CONTAINING 3"/>
    <property type="match status" value="1"/>
</dbReference>
<feature type="compositionally biased region" description="Basic and acidic residues" evidence="4">
    <location>
        <begin position="140"/>
        <end position="150"/>
    </location>
</feature>
<feature type="region of interest" description="Disordered" evidence="4">
    <location>
        <begin position="1"/>
        <end position="180"/>
    </location>
</feature>
<evidence type="ECO:0000256" key="2">
    <source>
        <dbReference type="ARBA" id="ARBA00034534"/>
    </source>
</evidence>
<dbReference type="Pfam" id="PF10312">
    <property type="entry name" value="Cactin_mid"/>
    <property type="match status" value="1"/>
</dbReference>
<organism evidence="7 8">
    <name type="scientific">Leiothrix lutea</name>
    <name type="common">Red-billed leiothrix</name>
    <name type="synonym">Sylvia lutea</name>
    <dbReference type="NCBI Taxonomy" id="36275"/>
    <lineage>
        <taxon>Eukaryota</taxon>
        <taxon>Metazoa</taxon>
        <taxon>Chordata</taxon>
        <taxon>Craniata</taxon>
        <taxon>Vertebrata</taxon>
        <taxon>Euteleostomi</taxon>
        <taxon>Archelosauria</taxon>
        <taxon>Archosauria</taxon>
        <taxon>Dinosauria</taxon>
        <taxon>Saurischia</taxon>
        <taxon>Theropoda</taxon>
        <taxon>Coelurosauria</taxon>
        <taxon>Aves</taxon>
        <taxon>Neognathae</taxon>
        <taxon>Neoaves</taxon>
        <taxon>Telluraves</taxon>
        <taxon>Australaves</taxon>
        <taxon>Passeriformes</taxon>
        <taxon>Sylvioidea</taxon>
        <taxon>Leiothrichidae</taxon>
        <taxon>Leiothrix</taxon>
    </lineage>
</organism>
<dbReference type="GO" id="GO:0045824">
    <property type="term" value="P:negative regulation of innate immune response"/>
    <property type="evidence" value="ECO:0007669"/>
    <property type="project" value="TreeGrafter"/>
</dbReference>
<evidence type="ECO:0000256" key="1">
    <source>
        <dbReference type="ARBA" id="ARBA00006895"/>
    </source>
</evidence>
<feature type="compositionally biased region" description="Basic and acidic residues" evidence="4">
    <location>
        <begin position="1"/>
        <end position="21"/>
    </location>
</feature>
<feature type="non-terminal residue" evidence="7">
    <location>
        <position position="744"/>
    </location>
</feature>
<feature type="domain" description="Splicing factor Cactin C-terminal" evidence="5">
    <location>
        <begin position="620"/>
        <end position="744"/>
    </location>
</feature>
<dbReference type="GO" id="GO:0005681">
    <property type="term" value="C:spliceosomal complex"/>
    <property type="evidence" value="ECO:0007669"/>
    <property type="project" value="TreeGrafter"/>
</dbReference>
<proteinExistence type="inferred from homology"/>
<feature type="non-terminal residue" evidence="7">
    <location>
        <position position="1"/>
    </location>
</feature>
<sequence>REKERDRHRERERDRDRDRGRSRSRSRGRRHRSRSKSRSRGRRRQPSSGSDSGDERQKWKKKKRSSSRDRHPKDRRKQRSRSRGRSSGSSPEHGRDRAARSRERRRRRDGSKSSVSSVSSPSPPRPRGREEPGQQLSLQERLRLREEKKKQAALLKALETPEEKRARRLAKKEAKERKKREKMGWGEEYMGYTNTDNPFGDNNLLGTFIWSKALEKKGISHLDEKDLKERNKRIQEDNRLELQKVKQLRLEREREKAMREQELEMLQREKEAEHFKTWEEQEDNFHLQQAKLRSKIRIRDGRAKPIDLLAKYISAEDDDLAVEMHEPYTFLNGLTVSDMEDLVEDIQVYMELEQGKNVDFWRDMTIITEDEIAKLRKLEASGKGGPGERRDGVNASVSSDVQSVFKGKTYNQLQALYQGIESKIRAGGPNLDMGYWESLLQQLKAYMARARLRERHQDVLRQKLYKLKQEQGVESEPLFPIIKQEPASPSDRLDPEESLEAQPGPSSEPEAKKDTEAKGEAEGEAVLMEEDLIQQSLDDYDAGKYSPRLLGPNELPFDAHVLEAEEDTHRLLLLRQQLQVTGDASESTDDIFFRKAKEGMGADEAQFSVEMPLTGKAYLWADKYRPRKPRFFNRVHTGFEWNKYNQTHYDFDNPPPKTVQGYKFNIFYPDLIDKRSTPEYFLEACQDNKDFAILRFHAGPPYEDIAFKIVNREWEYSHRHGFRCQFANGIFQLWFHFKRYRYRR</sequence>
<name>A0A7L1ZCY8_LEILU</name>
<evidence type="ECO:0000313" key="7">
    <source>
        <dbReference type="EMBL" id="NXP31378.1"/>
    </source>
</evidence>
<feature type="compositionally biased region" description="Basic residues" evidence="4">
    <location>
        <begin position="73"/>
        <end position="84"/>
    </location>
</feature>
<dbReference type="SMART" id="SM01050">
    <property type="entry name" value="CactinC_cactus"/>
    <property type="match status" value="1"/>
</dbReference>
<dbReference type="EMBL" id="VXBY01000096">
    <property type="protein sequence ID" value="NXP31378.1"/>
    <property type="molecule type" value="Genomic_DNA"/>
</dbReference>
<feature type="compositionally biased region" description="Basic and acidic residues" evidence="4">
    <location>
        <begin position="509"/>
        <end position="521"/>
    </location>
</feature>
<dbReference type="GO" id="GO:0045292">
    <property type="term" value="P:mRNA cis splicing, via spliceosome"/>
    <property type="evidence" value="ECO:0007669"/>
    <property type="project" value="TreeGrafter"/>
</dbReference>
<feature type="region of interest" description="Disordered" evidence="4">
    <location>
        <begin position="476"/>
        <end position="525"/>
    </location>
</feature>
<dbReference type="InterPro" id="IPR019134">
    <property type="entry name" value="Cactin_C"/>
</dbReference>
<evidence type="ECO:0000259" key="6">
    <source>
        <dbReference type="Pfam" id="PF10312"/>
    </source>
</evidence>
<evidence type="ECO:0000256" key="4">
    <source>
        <dbReference type="SAM" id="MobiDB-lite"/>
    </source>
</evidence>
<feature type="domain" description="Splicing factor cactin central" evidence="6">
    <location>
        <begin position="268"/>
        <end position="456"/>
    </location>
</feature>
<feature type="compositionally biased region" description="Basic and acidic residues" evidence="4">
    <location>
        <begin position="159"/>
        <end position="176"/>
    </location>
</feature>
<dbReference type="AlphaFoldDB" id="A0A7L1ZCY8"/>
<dbReference type="PANTHER" id="PTHR21737:SF6">
    <property type="entry name" value="SPLICING FACTOR CACTIN"/>
    <property type="match status" value="1"/>
</dbReference>
<dbReference type="InterPro" id="IPR018816">
    <property type="entry name" value="Cactin_central"/>
</dbReference>
<reference evidence="7 8" key="1">
    <citation type="submission" date="2019-09" db="EMBL/GenBank/DDBJ databases">
        <title>Bird 10,000 Genomes (B10K) Project - Family phase.</title>
        <authorList>
            <person name="Zhang G."/>
        </authorList>
    </citation>
    <scope>NUCLEOTIDE SEQUENCE [LARGE SCALE GENOMIC DNA]</scope>
    <source>
        <strain evidence="7">B10K-DU-002-43</strain>
        <tissue evidence="7">Muscle</tissue>
    </source>
</reference>
<evidence type="ECO:0000313" key="8">
    <source>
        <dbReference type="Proteomes" id="UP000524007"/>
    </source>
</evidence>
<dbReference type="Proteomes" id="UP000524007">
    <property type="component" value="Unassembled WGS sequence"/>
</dbReference>
<keyword evidence="3" id="KW-0175">Coiled coil</keyword>